<keyword evidence="2" id="KW-1185">Reference proteome</keyword>
<dbReference type="STRING" id="745366.GA0070213_102343"/>
<sequence>MARLTGAPPDPAAFTDAENWTGGFYELAIEVGDADDERLDRALGALWRAAGIRGCHLDPDREPDETIVVPPAWSSMVGSDHLYGRVDLPGGARIVCGVFVTREDQGTDWVDFYVPTTALARVDARVGGFPFSDDGGSRSLDWRRPIDDWLAAVGAEMYDDVGFRLGLIGFEVFGDPDVEEPFDRADPPPCFGYLFPEPAGVRYVPATR</sequence>
<dbReference type="RefSeq" id="WP_091057793.1">
    <property type="nucleotide sequence ID" value="NZ_FMDM01000002.1"/>
</dbReference>
<evidence type="ECO:0000313" key="2">
    <source>
        <dbReference type="Proteomes" id="UP000199360"/>
    </source>
</evidence>
<dbReference type="Proteomes" id="UP000199360">
    <property type="component" value="Unassembled WGS sequence"/>
</dbReference>
<accession>A0A1C5H640</accession>
<dbReference type="EMBL" id="FMDM01000002">
    <property type="protein sequence ID" value="SCG41495.1"/>
    <property type="molecule type" value="Genomic_DNA"/>
</dbReference>
<organism evidence="1 2">
    <name type="scientific">Micromonospora humi</name>
    <dbReference type="NCBI Taxonomy" id="745366"/>
    <lineage>
        <taxon>Bacteria</taxon>
        <taxon>Bacillati</taxon>
        <taxon>Actinomycetota</taxon>
        <taxon>Actinomycetes</taxon>
        <taxon>Micromonosporales</taxon>
        <taxon>Micromonosporaceae</taxon>
        <taxon>Micromonospora</taxon>
    </lineage>
</organism>
<dbReference type="OrthoDB" id="3537565at2"/>
<name>A0A1C5H640_9ACTN</name>
<proteinExistence type="predicted"/>
<reference evidence="2" key="1">
    <citation type="submission" date="2016-06" db="EMBL/GenBank/DDBJ databases">
        <authorList>
            <person name="Varghese N."/>
            <person name="Submissions Spin"/>
        </authorList>
    </citation>
    <scope>NUCLEOTIDE SEQUENCE [LARGE SCALE GENOMIC DNA]</scope>
    <source>
        <strain evidence="2">DSM 45647</strain>
    </source>
</reference>
<protein>
    <submittedName>
        <fullName evidence="1">Uncharacterized protein</fullName>
    </submittedName>
</protein>
<dbReference type="AlphaFoldDB" id="A0A1C5H640"/>
<evidence type="ECO:0000313" key="1">
    <source>
        <dbReference type="EMBL" id="SCG41495.1"/>
    </source>
</evidence>
<gene>
    <name evidence="1" type="ORF">GA0070213_102343</name>
</gene>